<evidence type="ECO:0000313" key="3">
    <source>
        <dbReference type="EMBL" id="AHI20602.1"/>
    </source>
</evidence>
<accession>A0ABM5PRR9</accession>
<dbReference type="EMBL" id="CP004350">
    <property type="protein sequence ID" value="AHI20602.1"/>
    <property type="molecule type" value="Genomic_DNA"/>
</dbReference>
<feature type="region of interest" description="Disordered" evidence="1">
    <location>
        <begin position="251"/>
        <end position="274"/>
    </location>
</feature>
<dbReference type="Proteomes" id="UP000019226">
    <property type="component" value="Chromosome"/>
</dbReference>
<keyword evidence="4" id="KW-1185">Reference proteome</keyword>
<sequence>MSGHEASKGAAHYSRRNIMKAGAFAAAAGTLAVGMGTFTASRASALGPILGTVVDYSAGVPSASAMKAAGHLGAVRYVSQKRPDAQWMAGKPVTLKETQAMSAQGLATASVYQFGRAETADWKQGAAGAAVHAPQAIAIHRAAGGPTGRPIYVAIDDNPSRQQYDTLIKPYLLALQTALRAAGYSTGVYGNYNVIDWAIKDGIGSFYWMHDWGSGGRIHPRTTIHQLPQSKQRTIDGVVVDINNVYAQDWGQWKPGQSGGTVPGGNSGNAGNSAGADLLNELSSAVPGMEIGGSSVTSEQISQATQIAQQLGGIIGR</sequence>
<dbReference type="GeneID" id="82878158"/>
<dbReference type="RefSeq" id="WP_025387923.1">
    <property type="nucleotide sequence ID" value="NZ_CP004350.1"/>
</dbReference>
<dbReference type="InterPro" id="IPR015020">
    <property type="entry name" value="Rv2525c-like_Glyco_Hydro-like"/>
</dbReference>
<reference evidence="4" key="1">
    <citation type="submission" date="2013-02" db="EMBL/GenBank/DDBJ databases">
        <title>The complete genome sequence of Corynebacterium casei LMG S-19264 (=DSM 44701).</title>
        <authorList>
            <person name="Ruckert C."/>
            <person name="Albersmeier A."/>
            <person name="Kalinowski J."/>
        </authorList>
    </citation>
    <scope>NUCLEOTIDE SEQUENCE [LARGE SCALE GENOMIC DNA]</scope>
    <source>
        <strain evidence="4">LMG S-19264</strain>
    </source>
</reference>
<gene>
    <name evidence="3" type="ORF">CCASEI_10235</name>
</gene>
<dbReference type="Pfam" id="PF08924">
    <property type="entry name" value="Rv2525c_GlyHyd-like"/>
    <property type="match status" value="1"/>
</dbReference>
<proteinExistence type="predicted"/>
<organism evidence="3 4">
    <name type="scientific">Corynebacterium casei LMG S-19264</name>
    <dbReference type="NCBI Taxonomy" id="1285583"/>
    <lineage>
        <taxon>Bacteria</taxon>
        <taxon>Bacillati</taxon>
        <taxon>Actinomycetota</taxon>
        <taxon>Actinomycetes</taxon>
        <taxon>Mycobacteriales</taxon>
        <taxon>Corynebacteriaceae</taxon>
        <taxon>Corynebacterium</taxon>
    </lineage>
</organism>
<evidence type="ECO:0000313" key="4">
    <source>
        <dbReference type="Proteomes" id="UP000019226"/>
    </source>
</evidence>
<evidence type="ECO:0000256" key="1">
    <source>
        <dbReference type="SAM" id="MobiDB-lite"/>
    </source>
</evidence>
<feature type="compositionally biased region" description="Gly residues" evidence="1">
    <location>
        <begin position="257"/>
        <end position="268"/>
    </location>
</feature>
<protein>
    <recommendedName>
        <fullName evidence="2">Rv2525c-like glycoside hydrolase-like domain-containing protein</fullName>
    </recommendedName>
</protein>
<dbReference type="SUPFAM" id="SSF51445">
    <property type="entry name" value="(Trans)glycosidases"/>
    <property type="match status" value="1"/>
</dbReference>
<dbReference type="InterPro" id="IPR017853">
    <property type="entry name" value="GH"/>
</dbReference>
<dbReference type="PROSITE" id="PS51318">
    <property type="entry name" value="TAT"/>
    <property type="match status" value="1"/>
</dbReference>
<dbReference type="InterPro" id="IPR006311">
    <property type="entry name" value="TAT_signal"/>
</dbReference>
<name>A0ABM5PRR9_9CORY</name>
<dbReference type="Gene3D" id="3.20.20.80">
    <property type="entry name" value="Glycosidases"/>
    <property type="match status" value="1"/>
</dbReference>
<evidence type="ECO:0000259" key="2">
    <source>
        <dbReference type="Pfam" id="PF08924"/>
    </source>
</evidence>
<feature type="domain" description="Rv2525c-like glycoside hydrolase-like" evidence="2">
    <location>
        <begin position="65"/>
        <end position="244"/>
    </location>
</feature>